<evidence type="ECO:0000313" key="3">
    <source>
        <dbReference type="Proteomes" id="UP000075901"/>
    </source>
</evidence>
<evidence type="ECO:0000313" key="2">
    <source>
        <dbReference type="EnsemblMetazoa" id="AMAM002308-PA"/>
    </source>
</evidence>
<dbReference type="GO" id="GO:0032483">
    <property type="term" value="P:regulation of Rab protein signal transduction"/>
    <property type="evidence" value="ECO:0007669"/>
    <property type="project" value="TreeGrafter"/>
</dbReference>
<dbReference type="VEuPathDB" id="VectorBase:AMAM002308"/>
<dbReference type="EnsemblMetazoa" id="AMAM002308-RA">
    <property type="protein sequence ID" value="AMAM002308-PA"/>
    <property type="gene ID" value="AMAM002308"/>
</dbReference>
<protein>
    <recommendedName>
        <fullName evidence="4">UDENN domain-containing protein</fullName>
    </recommendedName>
</protein>
<sequence length="451" mass="50632">PSLTGKKSNEILQSGLSSIKNAANSVAKKLDDIKEAISANSTPVKTGSGLNGGSGLERDGHGSENDLLHHDDPMQTMNGNRSRRVSSEFDLWGRFSESRKSSYNNLVPLGENATSTNSLNAYPTLPDNMYPTFAEVSEANTADFIVQITSCSQCHNCSVLLYDEDVMAGWSAEDSNLNTTCNACGKVTVPFLNVQIISDGLNAQRDNPPSKQHTASKHQHDMISVPYLNPLVLRKELENILSEEGDLALTKAKFVEEHPIIYWNLVWYMERIDVNTHLPNLALPKQEDDIPDPLSNVKTVNVHCLWDNPRLHSEAGPAMYMLWRQNQPDSTLLKALLTDQTSINRTVMQQIIASIRCNDLLTPVKRLANERQKLKHRGVDRTHSIYRDMLFLAFIEIGRADIDLISFHREYAAVFDKLTEKECNTFYRSQDLPPSPTAIFCRAYFKPLFLP</sequence>
<name>A0A182S9E6_9DIPT</name>
<dbReference type="InterPro" id="IPR051696">
    <property type="entry name" value="DENN_Domain_GEFs"/>
</dbReference>
<dbReference type="GO" id="GO:0005085">
    <property type="term" value="F:guanyl-nucleotide exchange factor activity"/>
    <property type="evidence" value="ECO:0007669"/>
    <property type="project" value="UniProtKB-ARBA"/>
</dbReference>
<organism evidence="2 3">
    <name type="scientific">Anopheles maculatus</name>
    <dbReference type="NCBI Taxonomy" id="74869"/>
    <lineage>
        <taxon>Eukaryota</taxon>
        <taxon>Metazoa</taxon>
        <taxon>Ecdysozoa</taxon>
        <taxon>Arthropoda</taxon>
        <taxon>Hexapoda</taxon>
        <taxon>Insecta</taxon>
        <taxon>Pterygota</taxon>
        <taxon>Neoptera</taxon>
        <taxon>Endopterygota</taxon>
        <taxon>Diptera</taxon>
        <taxon>Nematocera</taxon>
        <taxon>Culicoidea</taxon>
        <taxon>Culicidae</taxon>
        <taxon>Anophelinae</taxon>
        <taxon>Anopheles</taxon>
        <taxon>Anopheles maculatus group</taxon>
    </lineage>
</organism>
<accession>A0A182S9E6</accession>
<dbReference type="PANTHER" id="PTHR12296:SF30">
    <property type="entry name" value="DENN DOMAIN-CONTAINING PROTEIN CRAG"/>
    <property type="match status" value="1"/>
</dbReference>
<feature type="region of interest" description="Disordered" evidence="1">
    <location>
        <begin position="41"/>
        <end position="83"/>
    </location>
</feature>
<dbReference type="AlphaFoldDB" id="A0A182S9E6"/>
<evidence type="ECO:0000256" key="1">
    <source>
        <dbReference type="SAM" id="MobiDB-lite"/>
    </source>
</evidence>
<keyword evidence="3" id="KW-1185">Reference proteome</keyword>
<feature type="compositionally biased region" description="Basic and acidic residues" evidence="1">
    <location>
        <begin position="56"/>
        <end position="73"/>
    </location>
</feature>
<dbReference type="PANTHER" id="PTHR12296">
    <property type="entry name" value="DENN DOMAIN-CONTAINING PROTEIN 4"/>
    <property type="match status" value="1"/>
</dbReference>
<dbReference type="GO" id="GO:0031410">
    <property type="term" value="C:cytoplasmic vesicle"/>
    <property type="evidence" value="ECO:0007669"/>
    <property type="project" value="TreeGrafter"/>
</dbReference>
<evidence type="ECO:0008006" key="4">
    <source>
        <dbReference type="Google" id="ProtNLM"/>
    </source>
</evidence>
<reference evidence="2" key="2">
    <citation type="submission" date="2020-05" db="UniProtKB">
        <authorList>
            <consortium name="EnsemblMetazoa"/>
        </authorList>
    </citation>
    <scope>IDENTIFICATION</scope>
    <source>
        <strain evidence="2">maculatus3</strain>
    </source>
</reference>
<proteinExistence type="predicted"/>
<dbReference type="Proteomes" id="UP000075901">
    <property type="component" value="Unassembled WGS sequence"/>
</dbReference>
<reference evidence="3" key="1">
    <citation type="submission" date="2013-09" db="EMBL/GenBank/DDBJ databases">
        <title>The Genome Sequence of Anopheles maculatus species B.</title>
        <authorList>
            <consortium name="The Broad Institute Genomics Platform"/>
            <person name="Neafsey D.E."/>
            <person name="Besansky N."/>
            <person name="Howell P."/>
            <person name="Walton C."/>
            <person name="Young S.K."/>
            <person name="Zeng Q."/>
            <person name="Gargeya S."/>
            <person name="Fitzgerald M."/>
            <person name="Haas B."/>
            <person name="Abouelleil A."/>
            <person name="Allen A.W."/>
            <person name="Alvarado L."/>
            <person name="Arachchi H.M."/>
            <person name="Berlin A.M."/>
            <person name="Chapman S.B."/>
            <person name="Gainer-Dewar J."/>
            <person name="Goldberg J."/>
            <person name="Griggs A."/>
            <person name="Gujja S."/>
            <person name="Hansen M."/>
            <person name="Howarth C."/>
            <person name="Imamovic A."/>
            <person name="Ireland A."/>
            <person name="Larimer J."/>
            <person name="McCowan C."/>
            <person name="Murphy C."/>
            <person name="Pearson M."/>
            <person name="Poon T.W."/>
            <person name="Priest M."/>
            <person name="Roberts A."/>
            <person name="Saif S."/>
            <person name="Shea T."/>
            <person name="Sisk P."/>
            <person name="Sykes S."/>
            <person name="Wortman J."/>
            <person name="Nusbaum C."/>
            <person name="Birren B."/>
        </authorList>
    </citation>
    <scope>NUCLEOTIDE SEQUENCE [LARGE SCALE GENOMIC DNA]</scope>
    <source>
        <strain evidence="3">maculatus3</strain>
    </source>
</reference>